<keyword evidence="2 8" id="KW-0489">Methyltransferase</keyword>
<evidence type="ECO:0000256" key="9">
    <source>
        <dbReference type="PIRSR" id="PIRSR017269-1"/>
    </source>
</evidence>
<gene>
    <name evidence="11" type="ORF">HHI36_012875</name>
</gene>
<dbReference type="Pfam" id="PF08704">
    <property type="entry name" value="GCD14"/>
    <property type="match status" value="1"/>
</dbReference>
<comment type="function">
    <text evidence="8">Catalytic subunit of tRNA (adenine-N(1)-)-methyltransferase, which catalyzes the formation of N(1)-methyladenine at position 58 (m1A58) in initiator methionyl-tRNA.</text>
</comment>
<dbReference type="GO" id="GO:0160107">
    <property type="term" value="F:tRNA (adenine(58)-N1)-methyltransferase activity"/>
    <property type="evidence" value="ECO:0007669"/>
    <property type="project" value="UniProtKB-EC"/>
</dbReference>
<comment type="caution">
    <text evidence="11">The sequence shown here is derived from an EMBL/GenBank/DDBJ whole genome shotgun (WGS) entry which is preliminary data.</text>
</comment>
<keyword evidence="4 8" id="KW-0949">S-adenosyl-L-methionine</keyword>
<evidence type="ECO:0000256" key="4">
    <source>
        <dbReference type="ARBA" id="ARBA00022691"/>
    </source>
</evidence>
<keyword evidence="12" id="KW-1185">Reference proteome</keyword>
<evidence type="ECO:0000256" key="1">
    <source>
        <dbReference type="ARBA" id="ARBA00004123"/>
    </source>
</evidence>
<dbReference type="Gene3D" id="3.40.50.150">
    <property type="entry name" value="Vaccinia Virus protein VP39"/>
    <property type="match status" value="1"/>
</dbReference>
<evidence type="ECO:0000256" key="2">
    <source>
        <dbReference type="ARBA" id="ARBA00022603"/>
    </source>
</evidence>
<sequence length="306" mass="34423">MSFNGYKDLIVEGESVILYLTINQFYILEAKTTTLSKKGVVVQNIFQTPYGSLACGDLIGKKYGTKIQLKKGWAYILQPTPEFWTELLPHRTQIIYTPDISMILLCLELKPTSIVIESGTGSGSLSHAIIRKIKPSGHLYTFDFHETRVDIARNEFKEHGLSQYVTVQTRDVCTDGFGKDLEGKADSVFLDLPQPWLAATFTSQVFKRGGGRLCSFSPCVEQVQKMCSALTNLGYQEIQTMEVLQSQFAIQKKKMSILNLDMLKTSNNKETVKNEKEFSNFITSVAPNTLPGHTGYLTLLLFHQHM</sequence>
<keyword evidence="5 8" id="KW-0819">tRNA processing</keyword>
<proteinExistence type="inferred from homology"/>
<comment type="similarity">
    <text evidence="8">Belongs to the class I-like SAM-binding methyltransferase superfamily. TRM61 family.</text>
</comment>
<evidence type="ECO:0000256" key="5">
    <source>
        <dbReference type="ARBA" id="ARBA00022694"/>
    </source>
</evidence>
<dbReference type="GO" id="GO:0005634">
    <property type="term" value="C:nucleus"/>
    <property type="evidence" value="ECO:0007669"/>
    <property type="project" value="UniProtKB-SubCell"/>
</dbReference>
<dbReference type="PANTHER" id="PTHR12133">
    <property type="entry name" value="TRNA (ADENINE(58)-N(1))-METHYLTRANSFERASE"/>
    <property type="match status" value="1"/>
</dbReference>
<dbReference type="AlphaFoldDB" id="A0ABD2NFR3"/>
<comment type="subcellular location">
    <subcellularLocation>
        <location evidence="1 8">Nucleus</location>
    </subcellularLocation>
</comment>
<keyword evidence="3 8" id="KW-0808">Transferase</keyword>
<dbReference type="SUPFAM" id="SSF53335">
    <property type="entry name" value="S-adenosyl-L-methionine-dependent methyltransferases"/>
    <property type="match status" value="1"/>
</dbReference>
<feature type="domain" description="tRNA (adenine(58)-N(1))-methyltransferase catalytic subunit TRM61 C-terminal" evidence="10">
    <location>
        <begin position="72"/>
        <end position="299"/>
    </location>
</feature>
<keyword evidence="6 8" id="KW-0539">Nucleus</keyword>
<dbReference type="InterPro" id="IPR029063">
    <property type="entry name" value="SAM-dependent_MTases_sf"/>
</dbReference>
<comment type="catalytic activity">
    <reaction evidence="7">
        <text>an adenosine in mRNA + S-adenosyl-L-methionine = an N(1)-methyladenosine in mRNA + S-adenosyl-L-homocysteine + H(+)</text>
        <dbReference type="Rhea" id="RHEA:55392"/>
        <dbReference type="Rhea" id="RHEA-COMP:12414"/>
        <dbReference type="Rhea" id="RHEA-COMP:12415"/>
        <dbReference type="ChEBI" id="CHEBI:15378"/>
        <dbReference type="ChEBI" id="CHEBI:57856"/>
        <dbReference type="ChEBI" id="CHEBI:59789"/>
        <dbReference type="ChEBI" id="CHEBI:74411"/>
        <dbReference type="ChEBI" id="CHEBI:74491"/>
    </reaction>
</comment>
<dbReference type="GO" id="GO:0032259">
    <property type="term" value="P:methylation"/>
    <property type="evidence" value="ECO:0007669"/>
    <property type="project" value="UniProtKB-KW"/>
</dbReference>
<evidence type="ECO:0000259" key="10">
    <source>
        <dbReference type="Pfam" id="PF08704"/>
    </source>
</evidence>
<dbReference type="PIRSF" id="PIRSF017269">
    <property type="entry name" value="GCD14"/>
    <property type="match status" value="1"/>
</dbReference>
<dbReference type="GO" id="GO:0031515">
    <property type="term" value="C:tRNA (m1A) methyltransferase complex"/>
    <property type="evidence" value="ECO:0007669"/>
    <property type="project" value="UniProtKB-UniRule"/>
</dbReference>
<organism evidence="11 12">
    <name type="scientific">Cryptolaemus montrouzieri</name>
    <dbReference type="NCBI Taxonomy" id="559131"/>
    <lineage>
        <taxon>Eukaryota</taxon>
        <taxon>Metazoa</taxon>
        <taxon>Ecdysozoa</taxon>
        <taxon>Arthropoda</taxon>
        <taxon>Hexapoda</taxon>
        <taxon>Insecta</taxon>
        <taxon>Pterygota</taxon>
        <taxon>Neoptera</taxon>
        <taxon>Endopterygota</taxon>
        <taxon>Coleoptera</taxon>
        <taxon>Polyphaga</taxon>
        <taxon>Cucujiformia</taxon>
        <taxon>Coccinelloidea</taxon>
        <taxon>Coccinellidae</taxon>
        <taxon>Scymninae</taxon>
        <taxon>Scymnini</taxon>
        <taxon>Cryptolaemus</taxon>
    </lineage>
</organism>
<evidence type="ECO:0000256" key="3">
    <source>
        <dbReference type="ARBA" id="ARBA00022679"/>
    </source>
</evidence>
<accession>A0ABD2NFR3</accession>
<dbReference type="InterPro" id="IPR014816">
    <property type="entry name" value="tRNA_MeTrfase_Gcd14"/>
</dbReference>
<evidence type="ECO:0000256" key="6">
    <source>
        <dbReference type="ARBA" id="ARBA00023242"/>
    </source>
</evidence>
<dbReference type="EMBL" id="JABFTP020000103">
    <property type="protein sequence ID" value="KAL3277530.1"/>
    <property type="molecule type" value="Genomic_DNA"/>
</dbReference>
<dbReference type="EC" id="2.1.1.220" evidence="8"/>
<dbReference type="Proteomes" id="UP001516400">
    <property type="component" value="Unassembled WGS sequence"/>
</dbReference>
<feature type="binding site" evidence="9">
    <location>
        <position position="191"/>
    </location>
    <ligand>
        <name>S-adenosyl-L-methionine</name>
        <dbReference type="ChEBI" id="CHEBI:59789"/>
    </ligand>
</feature>
<dbReference type="GO" id="GO:0008033">
    <property type="term" value="P:tRNA processing"/>
    <property type="evidence" value="ECO:0007669"/>
    <property type="project" value="UniProtKB-KW"/>
</dbReference>
<protein>
    <recommendedName>
        <fullName evidence="8">tRNA (adenine(58)-N(1))-methyltransferase catalytic subunit TRMT61A</fullName>
        <ecNumber evidence="8">2.1.1.220</ecNumber>
    </recommendedName>
</protein>
<evidence type="ECO:0000313" key="11">
    <source>
        <dbReference type="EMBL" id="KAL3277530.1"/>
    </source>
</evidence>
<dbReference type="Gene3D" id="3.10.330.20">
    <property type="match status" value="1"/>
</dbReference>
<dbReference type="PROSITE" id="PS51620">
    <property type="entry name" value="SAM_TRM61"/>
    <property type="match status" value="1"/>
</dbReference>
<feature type="binding site" evidence="9">
    <location>
        <position position="143"/>
    </location>
    <ligand>
        <name>S-adenosyl-L-methionine</name>
        <dbReference type="ChEBI" id="CHEBI:59789"/>
    </ligand>
</feature>
<evidence type="ECO:0000313" key="12">
    <source>
        <dbReference type="Proteomes" id="UP001516400"/>
    </source>
</evidence>
<evidence type="ECO:0000256" key="7">
    <source>
        <dbReference type="ARBA" id="ARBA00048481"/>
    </source>
</evidence>
<reference evidence="11 12" key="1">
    <citation type="journal article" date="2021" name="BMC Biol.">
        <title>Horizontally acquired antibacterial genes associated with adaptive radiation of ladybird beetles.</title>
        <authorList>
            <person name="Li H.S."/>
            <person name="Tang X.F."/>
            <person name="Huang Y.H."/>
            <person name="Xu Z.Y."/>
            <person name="Chen M.L."/>
            <person name="Du X.Y."/>
            <person name="Qiu B.Y."/>
            <person name="Chen P.T."/>
            <person name="Zhang W."/>
            <person name="Slipinski A."/>
            <person name="Escalona H.E."/>
            <person name="Waterhouse R.M."/>
            <person name="Zwick A."/>
            <person name="Pang H."/>
        </authorList>
    </citation>
    <scope>NUCLEOTIDE SEQUENCE [LARGE SCALE GENOMIC DNA]</scope>
    <source>
        <strain evidence="11">SYSU2018</strain>
    </source>
</reference>
<comment type="catalytic activity">
    <reaction evidence="8">
        <text>adenosine(58) in tRNA + S-adenosyl-L-methionine = N(1)-methyladenosine(58) in tRNA + S-adenosyl-L-homocysteine + H(+)</text>
        <dbReference type="Rhea" id="RHEA:43152"/>
        <dbReference type="Rhea" id="RHEA-COMP:10365"/>
        <dbReference type="Rhea" id="RHEA-COMP:10366"/>
        <dbReference type="ChEBI" id="CHEBI:15378"/>
        <dbReference type="ChEBI" id="CHEBI:57856"/>
        <dbReference type="ChEBI" id="CHEBI:59789"/>
        <dbReference type="ChEBI" id="CHEBI:74411"/>
        <dbReference type="ChEBI" id="CHEBI:74491"/>
        <dbReference type="EC" id="2.1.1.220"/>
    </reaction>
</comment>
<name>A0ABD2NFR3_9CUCU</name>
<feature type="binding site" evidence="9">
    <location>
        <begin position="122"/>
        <end position="125"/>
    </location>
    <ligand>
        <name>S-adenosyl-L-methionine</name>
        <dbReference type="ChEBI" id="CHEBI:59789"/>
    </ligand>
</feature>
<dbReference type="InterPro" id="IPR049470">
    <property type="entry name" value="TRM61_C"/>
</dbReference>
<dbReference type="FunFam" id="3.10.330.20:FF:000002">
    <property type="entry name" value="tRNA (adenine(58)-N(1))-methyltransferase catalytic subunit TRMT61A"/>
    <property type="match status" value="1"/>
</dbReference>
<dbReference type="PANTHER" id="PTHR12133:SF2">
    <property type="entry name" value="TRNA (ADENINE(58)-N(1))-METHYLTRANSFERASE CATALYTIC SUBUNIT TRMT61A"/>
    <property type="match status" value="1"/>
</dbReference>
<evidence type="ECO:0000256" key="8">
    <source>
        <dbReference type="PIRNR" id="PIRNR017269"/>
    </source>
</evidence>